<comment type="caution">
    <text evidence="1">The sequence shown here is derived from an EMBL/GenBank/DDBJ whole genome shotgun (WGS) entry which is preliminary data.</text>
</comment>
<organism evidence="1 2">
    <name type="scientific">Camellia lanceoleosa</name>
    <dbReference type="NCBI Taxonomy" id="1840588"/>
    <lineage>
        <taxon>Eukaryota</taxon>
        <taxon>Viridiplantae</taxon>
        <taxon>Streptophyta</taxon>
        <taxon>Embryophyta</taxon>
        <taxon>Tracheophyta</taxon>
        <taxon>Spermatophyta</taxon>
        <taxon>Magnoliopsida</taxon>
        <taxon>eudicotyledons</taxon>
        <taxon>Gunneridae</taxon>
        <taxon>Pentapetalae</taxon>
        <taxon>asterids</taxon>
        <taxon>Ericales</taxon>
        <taxon>Theaceae</taxon>
        <taxon>Camellia</taxon>
    </lineage>
</organism>
<evidence type="ECO:0000313" key="2">
    <source>
        <dbReference type="Proteomes" id="UP001060215"/>
    </source>
</evidence>
<accession>A0ACC0H1H2</accession>
<name>A0ACC0H1H2_9ERIC</name>
<keyword evidence="2" id="KW-1185">Reference proteome</keyword>
<dbReference type="EMBL" id="CM045764">
    <property type="protein sequence ID" value="KAI8006658.1"/>
    <property type="molecule type" value="Genomic_DNA"/>
</dbReference>
<evidence type="ECO:0000313" key="1">
    <source>
        <dbReference type="EMBL" id="KAI8006658.1"/>
    </source>
</evidence>
<protein>
    <submittedName>
        <fullName evidence="1">Uncharacterized protein</fullName>
    </submittedName>
</protein>
<sequence>MCKVLYFRGGCHSSGWVGDSSGSSSTARDCPAGQSMACGFPTLSWPHACGNLGNSSGVAGCLVEETDSLECVHLISDLDERHPHLELGRQVCAWLDRDCCCEVRHTSSGC</sequence>
<proteinExistence type="predicted"/>
<dbReference type="Proteomes" id="UP001060215">
    <property type="component" value="Chromosome 7"/>
</dbReference>
<gene>
    <name evidence="1" type="ORF">LOK49_LG07G01779</name>
</gene>
<reference evidence="1 2" key="1">
    <citation type="journal article" date="2022" name="Plant J.">
        <title>Chromosome-level genome of Camellia lanceoleosa provides a valuable resource for understanding genome evolution and self-incompatibility.</title>
        <authorList>
            <person name="Gong W."/>
            <person name="Xiao S."/>
            <person name="Wang L."/>
            <person name="Liao Z."/>
            <person name="Chang Y."/>
            <person name="Mo W."/>
            <person name="Hu G."/>
            <person name="Li W."/>
            <person name="Zhao G."/>
            <person name="Zhu H."/>
            <person name="Hu X."/>
            <person name="Ji K."/>
            <person name="Xiang X."/>
            <person name="Song Q."/>
            <person name="Yuan D."/>
            <person name="Jin S."/>
            <person name="Zhang L."/>
        </authorList>
    </citation>
    <scope>NUCLEOTIDE SEQUENCE [LARGE SCALE GENOMIC DNA]</scope>
    <source>
        <strain evidence="1">SQ_2022a</strain>
    </source>
</reference>